<comment type="caution">
    <text evidence="1">The sequence shown here is derived from an EMBL/GenBank/DDBJ whole genome shotgun (WGS) entry which is preliminary data.</text>
</comment>
<protein>
    <submittedName>
        <fullName evidence="1">Uncharacterized protein</fullName>
    </submittedName>
</protein>
<reference evidence="1" key="1">
    <citation type="journal article" date="2022" name="Int. J. Mol. Sci.">
        <title>Draft Genome of Tanacetum Coccineum: Genomic Comparison of Closely Related Tanacetum-Family Plants.</title>
        <authorList>
            <person name="Yamashiro T."/>
            <person name="Shiraishi A."/>
            <person name="Nakayama K."/>
            <person name="Satake H."/>
        </authorList>
    </citation>
    <scope>NUCLEOTIDE SEQUENCE</scope>
</reference>
<keyword evidence="2" id="KW-1185">Reference proteome</keyword>
<reference evidence="1" key="2">
    <citation type="submission" date="2022-01" db="EMBL/GenBank/DDBJ databases">
        <authorList>
            <person name="Yamashiro T."/>
            <person name="Shiraishi A."/>
            <person name="Satake H."/>
            <person name="Nakayama K."/>
        </authorList>
    </citation>
    <scope>NUCLEOTIDE SEQUENCE</scope>
</reference>
<proteinExistence type="predicted"/>
<evidence type="ECO:0000313" key="2">
    <source>
        <dbReference type="Proteomes" id="UP001151760"/>
    </source>
</evidence>
<name>A0ABQ4YT91_9ASTR</name>
<dbReference type="EMBL" id="BQNB010010655">
    <property type="protein sequence ID" value="GJS80221.1"/>
    <property type="molecule type" value="Genomic_DNA"/>
</dbReference>
<gene>
    <name evidence="1" type="ORF">Tco_0730102</name>
</gene>
<accession>A0ABQ4YT91</accession>
<dbReference type="Proteomes" id="UP001151760">
    <property type="component" value="Unassembled WGS sequence"/>
</dbReference>
<evidence type="ECO:0000313" key="1">
    <source>
        <dbReference type="EMBL" id="GJS80221.1"/>
    </source>
</evidence>
<sequence length="85" mass="9553">MAAPQLETHAHSPKGLYVIRNGGGFWLHREYRPYPIYTMTRGMPPSDISIIIGSPEGSAGLRVSVNGSVGNRRCRRRHDYMQKAK</sequence>
<organism evidence="1 2">
    <name type="scientific">Tanacetum coccineum</name>
    <dbReference type="NCBI Taxonomy" id="301880"/>
    <lineage>
        <taxon>Eukaryota</taxon>
        <taxon>Viridiplantae</taxon>
        <taxon>Streptophyta</taxon>
        <taxon>Embryophyta</taxon>
        <taxon>Tracheophyta</taxon>
        <taxon>Spermatophyta</taxon>
        <taxon>Magnoliopsida</taxon>
        <taxon>eudicotyledons</taxon>
        <taxon>Gunneridae</taxon>
        <taxon>Pentapetalae</taxon>
        <taxon>asterids</taxon>
        <taxon>campanulids</taxon>
        <taxon>Asterales</taxon>
        <taxon>Asteraceae</taxon>
        <taxon>Asteroideae</taxon>
        <taxon>Anthemideae</taxon>
        <taxon>Anthemidinae</taxon>
        <taxon>Tanacetum</taxon>
    </lineage>
</organism>